<feature type="region of interest" description="Disordered" evidence="1">
    <location>
        <begin position="198"/>
        <end position="222"/>
    </location>
</feature>
<protein>
    <recommendedName>
        <fullName evidence="2">DUF5704 domain-containing protein</fullName>
    </recommendedName>
</protein>
<dbReference type="InterPro" id="IPR043759">
    <property type="entry name" value="DUF5704"/>
</dbReference>
<feature type="compositionally biased region" description="Basic and acidic residues" evidence="1">
    <location>
        <begin position="209"/>
        <end position="222"/>
    </location>
</feature>
<feature type="domain" description="DUF5704" evidence="2">
    <location>
        <begin position="149"/>
        <end position="328"/>
    </location>
</feature>
<feature type="region of interest" description="Disordered" evidence="1">
    <location>
        <begin position="280"/>
        <end position="308"/>
    </location>
</feature>
<dbReference type="Proteomes" id="UP000679779">
    <property type="component" value="Unassembled WGS sequence"/>
</dbReference>
<proteinExistence type="predicted"/>
<feature type="region of interest" description="Disordered" evidence="1">
    <location>
        <begin position="101"/>
        <end position="130"/>
    </location>
</feature>
<name>A0A919XHG8_9BACL</name>
<evidence type="ECO:0000313" key="4">
    <source>
        <dbReference type="Proteomes" id="UP000679779"/>
    </source>
</evidence>
<dbReference type="EMBL" id="BORQ01000003">
    <property type="protein sequence ID" value="GIO31448.1"/>
    <property type="molecule type" value="Genomic_DNA"/>
</dbReference>
<evidence type="ECO:0000313" key="3">
    <source>
        <dbReference type="EMBL" id="GIO31448.1"/>
    </source>
</evidence>
<evidence type="ECO:0000256" key="1">
    <source>
        <dbReference type="SAM" id="MobiDB-lite"/>
    </source>
</evidence>
<dbReference type="AlphaFoldDB" id="A0A919XHG8"/>
<sequence>MLFKIELATQLNVKYFTTDGNPLNIFTPRINEEMTVGKDYSFTPPTHQDYEYVGFKKSTTDAAPSGSITPGNPYSFQYDGSFEKYTLYMYYKKKDGTDNGCPPGQPCEPPPPTGPTCTKPAPAQTVNGQTMDPNVSAVIKADSRGSEKFDVLQGIPTSESLYGNVKAKEYLYQNAFTQMKGVCTFEVKVKKTYILEWDPGKKVPNPDGKGTHEEPDPQREPVEREYAYTIQRPYSFWKIDNLEVYDIDRATLTNYAWDTVTIQPTGYHPPVYAATQDGNYFPPDPPGTLTAPSETKSGGKTKPSVPNEQGAFQGMAEQAVKKVEVRNDSLVFKGQAIMNGTRTQENGPTPSRIPEPTMINDNVLYSPGHVISKTKTNKSSQPSTGEIFYNLMDGSINGGSNRSFPIPGINPVTVHTPVVIYASTTDDKAHNQKTNPAGGRNATILDRPFTIYMPTNGQHLNIPGYGNRDYAKYVRDKQVKFPFDVYTSDKSRFIPKNTWVSIPVMQTAATFFLPVWVDEGFYDIQFRAIAENAPTDFTAEPQANLNLAHHAATDTVPVDVIGRLYDFHVTDIADYNWEKVFRTQAGSANPTGVSYWVGQNEIDGDPRGNKAIYTLPIRPGSHPLQGYKNVSVKTGYHFKFDFKTKGNMFGPLDGIRITPAFYFVGKDGKAVNAKGDTRIPVDLYYNAGKNNFVKIGSAQDQVKRYVILNDRLRNVPTLELSDTAAYKYGHDGQAGNMGKNEYIQNYMQSFTKQKTPVGSYSLMILPEQLRTFLRLKENIPASVDPERANVSVQKWYGEYSLPAEPFVVEAGTNVAEYGRTHGGLDSKSPIFLKNGYIIVNFNIESIRQGDLNHPYLQYIHAPLMNQWQLEGFNRSIQDAYGHRFTLKDGDILFYHADKSSRDDFSSQVPH</sequence>
<evidence type="ECO:0000259" key="2">
    <source>
        <dbReference type="Pfam" id="PF18964"/>
    </source>
</evidence>
<organism evidence="3 4">
    <name type="scientific">Paenibacillus albilobatus</name>
    <dbReference type="NCBI Taxonomy" id="2716884"/>
    <lineage>
        <taxon>Bacteria</taxon>
        <taxon>Bacillati</taxon>
        <taxon>Bacillota</taxon>
        <taxon>Bacilli</taxon>
        <taxon>Bacillales</taxon>
        <taxon>Paenibacillaceae</taxon>
        <taxon>Paenibacillus</taxon>
    </lineage>
</organism>
<accession>A0A919XHG8</accession>
<gene>
    <name evidence="3" type="ORF">J2TS6_25890</name>
</gene>
<feature type="compositionally biased region" description="Pro residues" evidence="1">
    <location>
        <begin position="103"/>
        <end position="114"/>
    </location>
</feature>
<keyword evidence="4" id="KW-1185">Reference proteome</keyword>
<comment type="caution">
    <text evidence="3">The sequence shown here is derived from an EMBL/GenBank/DDBJ whole genome shotgun (WGS) entry which is preliminary data.</text>
</comment>
<reference evidence="3" key="1">
    <citation type="submission" date="2021-03" db="EMBL/GenBank/DDBJ databases">
        <title>Antimicrobial resistance genes in bacteria isolated from Japanese honey, and their potential for conferring macrolide and lincosamide resistance in the American foulbrood pathogen Paenibacillus larvae.</title>
        <authorList>
            <person name="Okamoto M."/>
            <person name="Kumagai M."/>
            <person name="Kanamori H."/>
            <person name="Takamatsu D."/>
        </authorList>
    </citation>
    <scope>NUCLEOTIDE SEQUENCE</scope>
    <source>
        <strain evidence="3">J2TS6</strain>
    </source>
</reference>
<dbReference type="Pfam" id="PF18964">
    <property type="entry name" value="DUF5704"/>
    <property type="match status" value="1"/>
</dbReference>